<evidence type="ECO:0000256" key="1">
    <source>
        <dbReference type="SAM" id="SignalP"/>
    </source>
</evidence>
<keyword evidence="1" id="KW-0732">Signal</keyword>
<dbReference type="AlphaFoldDB" id="A0A370IAX5"/>
<dbReference type="InterPro" id="IPR006626">
    <property type="entry name" value="PbH1"/>
</dbReference>
<dbReference type="STRING" id="1210086.GCA_001613105_07872"/>
<name>A0A370IAX5_9NOCA</name>
<dbReference type="PROSITE" id="PS51257">
    <property type="entry name" value="PROKAR_LIPOPROTEIN"/>
    <property type="match status" value="1"/>
</dbReference>
<comment type="caution">
    <text evidence="2">The sequence shown here is derived from an EMBL/GenBank/DDBJ whole genome shotgun (WGS) entry which is preliminary data.</text>
</comment>
<evidence type="ECO:0000313" key="2">
    <source>
        <dbReference type="EMBL" id="RDI67857.1"/>
    </source>
</evidence>
<dbReference type="SUPFAM" id="SSF51126">
    <property type="entry name" value="Pectin lyase-like"/>
    <property type="match status" value="1"/>
</dbReference>
<accession>A0A370IAX5</accession>
<feature type="chain" id="PRO_5016835154" description="Parallel beta helix pectate lyase-like protein" evidence="1">
    <location>
        <begin position="26"/>
        <end position="567"/>
    </location>
</feature>
<dbReference type="InterPro" id="IPR012334">
    <property type="entry name" value="Pectin_lyas_fold"/>
</dbReference>
<dbReference type="SMART" id="SM00710">
    <property type="entry name" value="PbH1"/>
    <property type="match status" value="4"/>
</dbReference>
<keyword evidence="3" id="KW-1185">Reference proteome</keyword>
<proteinExistence type="predicted"/>
<dbReference type="InterPro" id="IPR011050">
    <property type="entry name" value="Pectin_lyase_fold/virulence"/>
</dbReference>
<evidence type="ECO:0000313" key="3">
    <source>
        <dbReference type="Proteomes" id="UP000254869"/>
    </source>
</evidence>
<organism evidence="2 3">
    <name type="scientific">Nocardia pseudobrasiliensis</name>
    <dbReference type="NCBI Taxonomy" id="45979"/>
    <lineage>
        <taxon>Bacteria</taxon>
        <taxon>Bacillati</taxon>
        <taxon>Actinomycetota</taxon>
        <taxon>Actinomycetes</taxon>
        <taxon>Mycobacteriales</taxon>
        <taxon>Nocardiaceae</taxon>
        <taxon>Nocardia</taxon>
    </lineage>
</organism>
<protein>
    <recommendedName>
        <fullName evidence="4">Parallel beta helix pectate lyase-like protein</fullName>
    </recommendedName>
</protein>
<feature type="signal peptide" evidence="1">
    <location>
        <begin position="1"/>
        <end position="25"/>
    </location>
</feature>
<dbReference type="Proteomes" id="UP000254869">
    <property type="component" value="Unassembled WGS sequence"/>
</dbReference>
<dbReference type="RefSeq" id="WP_068009380.1">
    <property type="nucleotide sequence ID" value="NZ_QQBC01000002.1"/>
</dbReference>
<dbReference type="Gene3D" id="2.160.20.10">
    <property type="entry name" value="Single-stranded right-handed beta-helix, Pectin lyase-like"/>
    <property type="match status" value="1"/>
</dbReference>
<sequence>MYRQRLLWSAVLLAAAACAAGPAAAQPDSTIWYVDAAAAPGGDGTARAPFATLAQVQAASRDGDTIMVAPAAAALDGGIALKPGQRLIGDGPAVPGAPGGVALPRITNTTGAQNGDAIVLASRSEVRNVAVAGARRGGIYGRDAVDAVVTGNDVAGTNSGCSDGFMIGPFMVPPGIAVGVAMPPMPDLLTLDNGWAAVMTDFAAATGTVTITNNHVHDTACGDGIDIRGAGTSDITARVSGNTVRDINLGVGKLSVLAMGVQATDTARLVATLDGNTQLDIASPASSPVNNIADSEGVFINPLGRADLSVTVSGNTFRGGGGNFSANGLEYATTSGSPVSRVTVTDSSFDTVVGDLIENYNLSTAGARQSLSLNNVRAQHSSFPGAPLSPLVPANLGTCLVTTNFGRDSHTRLDVANSVFGDCSADGIGLLAFTPLGPQPATAELTFDFADTIVDGTAAHGLNLINVGDTAVLRGGLARTTLLNTRRSVLQASNRGGVIADAALDLGGGALASPGLNCLSTTSGPIELAGIPVTARGNWWGHGPIPTVPQLDTTNALTTAPRPNCGS</sequence>
<gene>
    <name evidence="2" type="ORF">DFR76_102257</name>
</gene>
<evidence type="ECO:0008006" key="4">
    <source>
        <dbReference type="Google" id="ProtNLM"/>
    </source>
</evidence>
<dbReference type="EMBL" id="QQBC01000002">
    <property type="protein sequence ID" value="RDI67857.1"/>
    <property type="molecule type" value="Genomic_DNA"/>
</dbReference>
<reference evidence="2 3" key="1">
    <citation type="submission" date="2018-07" db="EMBL/GenBank/DDBJ databases">
        <title>Genomic Encyclopedia of Type Strains, Phase IV (KMG-IV): sequencing the most valuable type-strain genomes for metagenomic binning, comparative biology and taxonomic classification.</title>
        <authorList>
            <person name="Goeker M."/>
        </authorList>
    </citation>
    <scope>NUCLEOTIDE SEQUENCE [LARGE SCALE GENOMIC DNA]</scope>
    <source>
        <strain evidence="2 3">DSM 44290</strain>
    </source>
</reference>